<dbReference type="RefSeq" id="XP_030988158.1">
    <property type="nucleotide sequence ID" value="XM_031120461.1"/>
</dbReference>
<dbReference type="GeneID" id="41955375"/>
<evidence type="ECO:0000313" key="3">
    <source>
        <dbReference type="RefSeq" id="XP_030988158.1"/>
    </source>
</evidence>
<sequence length="92" mass="10665">MLLFPRLRNTTPRNCSSGRSDFTRSEDTADGSFFVLARADAGKLADWRQQVSNFSWHVLTYLHWWTRALMTDKTGKREPQKKKAATQPAHRI</sequence>
<feature type="compositionally biased region" description="Basic residues" evidence="1">
    <location>
        <begin position="79"/>
        <end position="92"/>
    </location>
</feature>
<dbReference type="AlphaFoldDB" id="A0A6P8BLI9"/>
<name>A0A6P8BLI9_PYRGI</name>
<organism evidence="2 3">
    <name type="scientific">Pyricularia grisea</name>
    <name type="common">Crabgrass-specific blast fungus</name>
    <name type="synonym">Magnaporthe grisea</name>
    <dbReference type="NCBI Taxonomy" id="148305"/>
    <lineage>
        <taxon>Eukaryota</taxon>
        <taxon>Fungi</taxon>
        <taxon>Dikarya</taxon>
        <taxon>Ascomycota</taxon>
        <taxon>Pezizomycotina</taxon>
        <taxon>Sordariomycetes</taxon>
        <taxon>Sordariomycetidae</taxon>
        <taxon>Magnaporthales</taxon>
        <taxon>Pyriculariaceae</taxon>
        <taxon>Pyricularia</taxon>
    </lineage>
</organism>
<proteinExistence type="predicted"/>
<feature type="region of interest" description="Disordered" evidence="1">
    <location>
        <begin position="73"/>
        <end position="92"/>
    </location>
</feature>
<keyword evidence="2" id="KW-1185">Reference proteome</keyword>
<dbReference type="Proteomes" id="UP000515153">
    <property type="component" value="Unplaced"/>
</dbReference>
<protein>
    <submittedName>
        <fullName evidence="3">Uncharacterized protein</fullName>
    </submittedName>
</protein>
<dbReference type="KEGG" id="pgri:PgNI_00380"/>
<gene>
    <name evidence="3" type="ORF">PgNI_00380</name>
</gene>
<accession>A0A6P8BLI9</accession>
<reference evidence="3" key="3">
    <citation type="submission" date="2025-08" db="UniProtKB">
        <authorList>
            <consortium name="RefSeq"/>
        </authorList>
    </citation>
    <scope>IDENTIFICATION</scope>
    <source>
        <strain evidence="3">NI907</strain>
    </source>
</reference>
<evidence type="ECO:0000313" key="2">
    <source>
        <dbReference type="Proteomes" id="UP000515153"/>
    </source>
</evidence>
<reference evidence="3" key="1">
    <citation type="journal article" date="2019" name="Mol. Biol. Evol.">
        <title>Blast fungal genomes show frequent chromosomal changes, gene gains and losses, and effector gene turnover.</title>
        <authorList>
            <person name="Gomez Luciano L.B."/>
            <person name="Jason Tsai I."/>
            <person name="Chuma I."/>
            <person name="Tosa Y."/>
            <person name="Chen Y.H."/>
            <person name="Li J.Y."/>
            <person name="Li M.Y."/>
            <person name="Jade Lu M.Y."/>
            <person name="Nakayashiki H."/>
            <person name="Li W.H."/>
        </authorList>
    </citation>
    <scope>NUCLEOTIDE SEQUENCE</scope>
    <source>
        <strain evidence="3">NI907</strain>
    </source>
</reference>
<evidence type="ECO:0000256" key="1">
    <source>
        <dbReference type="SAM" id="MobiDB-lite"/>
    </source>
</evidence>
<reference evidence="3" key="2">
    <citation type="submission" date="2019-10" db="EMBL/GenBank/DDBJ databases">
        <authorList>
            <consortium name="NCBI Genome Project"/>
        </authorList>
    </citation>
    <scope>NUCLEOTIDE SEQUENCE</scope>
    <source>
        <strain evidence="3">NI907</strain>
    </source>
</reference>